<dbReference type="PANTHER" id="PTHR12072:SF5">
    <property type="entry name" value="CWF19-LIKE PROTEIN 2"/>
    <property type="match status" value="1"/>
</dbReference>
<gene>
    <name evidence="3" type="ORF">RF11_07470</name>
</gene>
<dbReference type="OrthoDB" id="2113965at2759"/>
<name>A0A0C2MLB7_THEKT</name>
<dbReference type="InterPro" id="IPR036265">
    <property type="entry name" value="HIT-like_sf"/>
</dbReference>
<dbReference type="GO" id="GO:0000398">
    <property type="term" value="P:mRNA splicing, via spliceosome"/>
    <property type="evidence" value="ECO:0007669"/>
    <property type="project" value="TreeGrafter"/>
</dbReference>
<comment type="caution">
    <text evidence="3">The sequence shown here is derived from an EMBL/GenBank/DDBJ whole genome shotgun (WGS) entry which is preliminary data.</text>
</comment>
<dbReference type="Proteomes" id="UP000031668">
    <property type="component" value="Unassembled WGS sequence"/>
</dbReference>
<dbReference type="Gene3D" id="3.30.428.10">
    <property type="entry name" value="HIT-like"/>
    <property type="match status" value="1"/>
</dbReference>
<reference evidence="3 4" key="1">
    <citation type="journal article" date="2014" name="Genome Biol. Evol.">
        <title>The genome of the myxosporean Thelohanellus kitauei shows adaptations to nutrient acquisition within its fish host.</title>
        <authorList>
            <person name="Yang Y."/>
            <person name="Xiong J."/>
            <person name="Zhou Z."/>
            <person name="Huo F."/>
            <person name="Miao W."/>
            <person name="Ran C."/>
            <person name="Liu Y."/>
            <person name="Zhang J."/>
            <person name="Feng J."/>
            <person name="Wang M."/>
            <person name="Wang M."/>
            <person name="Wang L."/>
            <person name="Yao B."/>
        </authorList>
    </citation>
    <scope>NUCLEOTIDE SEQUENCE [LARGE SCALE GENOMIC DNA]</scope>
    <source>
        <strain evidence="3">Wuqing</strain>
    </source>
</reference>
<dbReference type="Pfam" id="PF04677">
    <property type="entry name" value="CwfJ_C_1"/>
    <property type="match status" value="1"/>
</dbReference>
<keyword evidence="4" id="KW-1185">Reference proteome</keyword>
<protein>
    <submittedName>
        <fullName evidence="3">CWF19-like protein 2</fullName>
    </submittedName>
</protein>
<evidence type="ECO:0000313" key="3">
    <source>
        <dbReference type="EMBL" id="KII65120.1"/>
    </source>
</evidence>
<dbReference type="EMBL" id="JWZT01003999">
    <property type="protein sequence ID" value="KII65120.1"/>
    <property type="molecule type" value="Genomic_DNA"/>
</dbReference>
<dbReference type="GO" id="GO:0071014">
    <property type="term" value="C:post-mRNA release spliceosomal complex"/>
    <property type="evidence" value="ECO:0007669"/>
    <property type="project" value="TreeGrafter"/>
</dbReference>
<dbReference type="PANTHER" id="PTHR12072">
    <property type="entry name" value="CWF19, CELL CYCLE CONTROL PROTEIN"/>
    <property type="match status" value="1"/>
</dbReference>
<evidence type="ECO:0000313" key="4">
    <source>
        <dbReference type="Proteomes" id="UP000031668"/>
    </source>
</evidence>
<evidence type="ECO:0000256" key="1">
    <source>
        <dbReference type="ARBA" id="ARBA00006795"/>
    </source>
</evidence>
<dbReference type="InterPro" id="IPR006768">
    <property type="entry name" value="Cwf19-like_C_dom-1"/>
</dbReference>
<dbReference type="InterPro" id="IPR040194">
    <property type="entry name" value="Cwf19-like"/>
</dbReference>
<organism evidence="3 4">
    <name type="scientific">Thelohanellus kitauei</name>
    <name type="common">Myxosporean</name>
    <dbReference type="NCBI Taxonomy" id="669202"/>
    <lineage>
        <taxon>Eukaryota</taxon>
        <taxon>Metazoa</taxon>
        <taxon>Cnidaria</taxon>
        <taxon>Myxozoa</taxon>
        <taxon>Myxosporea</taxon>
        <taxon>Bivalvulida</taxon>
        <taxon>Platysporina</taxon>
        <taxon>Myxobolidae</taxon>
        <taxon>Thelohanellus</taxon>
    </lineage>
</organism>
<comment type="similarity">
    <text evidence="1">Belongs to the CWF19 family.</text>
</comment>
<dbReference type="AlphaFoldDB" id="A0A0C2MLB7"/>
<feature type="domain" description="Cwf19-like C-terminal" evidence="2">
    <location>
        <begin position="10"/>
        <end position="107"/>
    </location>
</feature>
<proteinExistence type="inferred from homology"/>
<accession>A0A0C2MLB7</accession>
<sequence length="137" mass="16041">MDDEFCARYVINQNDKFMVVLPPTRTVTDGEFYIIPIEHTSDSTQLDSETLTRIHNLFRNLITYLGKSNKSVICVETYHDSTKRTHMIIDCFIFEKSEVSDLKIYFKKALSESDVEWSNHKKLLVFKGSKFYEKVNA</sequence>
<evidence type="ECO:0000259" key="2">
    <source>
        <dbReference type="Pfam" id="PF04677"/>
    </source>
</evidence>